<dbReference type="PANTHER" id="PTHR43046">
    <property type="entry name" value="GDP-MANNOSE MANNOSYL HYDROLASE"/>
    <property type="match status" value="1"/>
</dbReference>
<feature type="short sequence motif" description="Nudix box" evidence="6">
    <location>
        <begin position="49"/>
        <end position="70"/>
    </location>
</feature>
<feature type="binding site" evidence="5">
    <location>
        <position position="123"/>
    </location>
    <ligand>
        <name>Mg(2+)</name>
        <dbReference type="ChEBI" id="CHEBI:18420"/>
    </ligand>
</feature>
<dbReference type="Pfam" id="PF00293">
    <property type="entry name" value="NUDIX"/>
    <property type="match status" value="1"/>
</dbReference>
<evidence type="ECO:0000256" key="1">
    <source>
        <dbReference type="ARBA" id="ARBA00022723"/>
    </source>
</evidence>
<proteinExistence type="predicted"/>
<evidence type="ECO:0000256" key="5">
    <source>
        <dbReference type="PIRSR" id="PIRSR037599-3"/>
    </source>
</evidence>
<feature type="binding site" evidence="5">
    <location>
        <position position="68"/>
    </location>
    <ligand>
        <name>Mg(2+)</name>
        <dbReference type="ChEBI" id="CHEBI:18420"/>
    </ligand>
</feature>
<dbReference type="GO" id="GO:0008727">
    <property type="term" value="F:GDP-mannose mannosyl hydrolase activity"/>
    <property type="evidence" value="ECO:0007669"/>
    <property type="project" value="InterPro"/>
</dbReference>
<feature type="site" description="Critical for catalysis" evidence="4">
    <location>
        <position position="124"/>
    </location>
</feature>
<dbReference type="SUPFAM" id="SSF55811">
    <property type="entry name" value="Nudix"/>
    <property type="match status" value="1"/>
</dbReference>
<keyword evidence="1 5" id="KW-0479">Metal-binding</keyword>
<dbReference type="RefSeq" id="WP_074265101.1">
    <property type="nucleotide sequence ID" value="NZ_FSRM01000001.1"/>
</dbReference>
<evidence type="ECO:0000256" key="4">
    <source>
        <dbReference type="PIRSR" id="PIRSR037599-1"/>
    </source>
</evidence>
<dbReference type="PIRSF" id="PIRSF037599">
    <property type="entry name" value="GDPMH"/>
    <property type="match status" value="1"/>
</dbReference>
<gene>
    <name evidence="8" type="ORF">SAMN05444168_3171</name>
</gene>
<dbReference type="AlphaFoldDB" id="A0A1N6HCE8"/>
<feature type="binding site" evidence="5">
    <location>
        <position position="48"/>
    </location>
    <ligand>
        <name>Mg(2+)</name>
        <dbReference type="ChEBI" id="CHEBI:18420"/>
    </ligand>
</feature>
<reference evidence="8 9" key="1">
    <citation type="submission" date="2016-11" db="EMBL/GenBank/DDBJ databases">
        <authorList>
            <person name="Jaros S."/>
            <person name="Januszkiewicz K."/>
            <person name="Wedrychowicz H."/>
        </authorList>
    </citation>
    <scope>NUCLEOTIDE SEQUENCE [LARGE SCALE GENOMIC DNA]</scope>
    <source>
        <strain evidence="8 9">GAS86</strain>
    </source>
</reference>
<dbReference type="PROSITE" id="PS51462">
    <property type="entry name" value="NUDIX"/>
    <property type="match status" value="1"/>
</dbReference>
<dbReference type="PANTHER" id="PTHR43046:SF12">
    <property type="entry name" value="GDP-MANNOSE MANNOSYL HYDROLASE"/>
    <property type="match status" value="1"/>
</dbReference>
<dbReference type="InterPro" id="IPR015797">
    <property type="entry name" value="NUDIX_hydrolase-like_dom_sf"/>
</dbReference>
<evidence type="ECO:0000313" key="9">
    <source>
        <dbReference type="Proteomes" id="UP000184693"/>
    </source>
</evidence>
<dbReference type="EMBL" id="FSRM01000001">
    <property type="protein sequence ID" value="SIO17494.1"/>
    <property type="molecule type" value="Genomic_DNA"/>
</dbReference>
<dbReference type="NCBIfam" id="NF011963">
    <property type="entry name" value="PRK15434.1"/>
    <property type="match status" value="1"/>
</dbReference>
<keyword evidence="3 5" id="KW-0460">Magnesium</keyword>
<dbReference type="GO" id="GO:0046872">
    <property type="term" value="F:metal ion binding"/>
    <property type="evidence" value="ECO:0007669"/>
    <property type="project" value="UniProtKB-KW"/>
</dbReference>
<evidence type="ECO:0000313" key="8">
    <source>
        <dbReference type="EMBL" id="SIO17494.1"/>
    </source>
</evidence>
<dbReference type="OrthoDB" id="542521at2"/>
<dbReference type="Gene3D" id="3.90.79.10">
    <property type="entry name" value="Nucleoside Triphosphate Pyrophosphohydrolase"/>
    <property type="match status" value="1"/>
</dbReference>
<dbReference type="InterPro" id="IPR033715">
    <property type="entry name" value="GDPMH"/>
</dbReference>
<feature type="domain" description="Nudix hydrolase" evidence="7">
    <location>
        <begin position="12"/>
        <end position="150"/>
    </location>
</feature>
<evidence type="ECO:0000259" key="7">
    <source>
        <dbReference type="PROSITE" id="PS51462"/>
    </source>
</evidence>
<evidence type="ECO:0000256" key="2">
    <source>
        <dbReference type="ARBA" id="ARBA00022801"/>
    </source>
</evidence>
<comment type="cofactor">
    <cofactor evidence="5">
        <name>Mg(2+)</name>
        <dbReference type="ChEBI" id="CHEBI:18420"/>
    </cofactor>
    <text evidence="5">Binds 1 Mg(2+) ion per subunit.</text>
</comment>
<keyword evidence="2" id="KW-0378">Hydrolase</keyword>
<accession>A0A1N6HCE8</accession>
<protein>
    <submittedName>
        <fullName evidence="8">Colanic acid biosynthesis protein WcaH</fullName>
    </submittedName>
</protein>
<dbReference type="Proteomes" id="UP000184693">
    <property type="component" value="Unassembled WGS sequence"/>
</dbReference>
<dbReference type="InterPro" id="IPR000086">
    <property type="entry name" value="NUDIX_hydrolase_dom"/>
</dbReference>
<name>A0A1N6HCE8_9BURK</name>
<evidence type="ECO:0000256" key="3">
    <source>
        <dbReference type="ARBA" id="ARBA00022842"/>
    </source>
</evidence>
<organism evidence="8 9">
    <name type="scientific">Paraburkholderia phenazinium</name>
    <dbReference type="NCBI Taxonomy" id="60549"/>
    <lineage>
        <taxon>Bacteria</taxon>
        <taxon>Pseudomonadati</taxon>
        <taxon>Pseudomonadota</taxon>
        <taxon>Betaproteobacteria</taxon>
        <taxon>Burkholderiales</taxon>
        <taxon>Burkholderiaceae</taxon>
        <taxon>Paraburkholderia</taxon>
    </lineage>
</organism>
<evidence type="ECO:0000256" key="6">
    <source>
        <dbReference type="PIRSR" id="PIRSR037599-4"/>
    </source>
</evidence>
<dbReference type="CDD" id="cd03430">
    <property type="entry name" value="NUDIX_GDPMH_NudD"/>
    <property type="match status" value="1"/>
</dbReference>
<sequence>MLARPEFLDVVRLTPLISIDLIVVDDQGRVLLGRRVNRPALGAWFVPGGRIHKDESLSGAFSRIAREELGLENQSQNAACFRGVFEHHYDENFAGAADISTHYIVLGYMLVLRETARIGRFEQHSDYVWMTPSELLACSDVHENTKAYFR</sequence>